<sequence>MTSDHQPGAAAHPELRIQRDRLRRICDSIPSLQPPLVRLPVIDSSVESATDSGDEIPWLQQENITGLKKLQDSVKTDLDLLDKFLDDPESAHLPPPSTNAPYLIAVWNELVCTSVPVSIFKSFPLLPYEKLAFEKKRTGQKPQGTKVDIVAEDGKKWIRVNTVKNPRLLSEFREMDSYLTDSDGESGEGDVDNRPSLASMEFDNSVLKMGRALLETAKANPLEGTAEVPKIMLCLTRLDLSPTNKDFDERLTQTVALLREMGIDVRLGDRGDVPLPESLLRPVQPSPPPFLKPTRNVNLDLSILIALVSDLTHTPLPPTVEEAEKRFIPPKSYREWKQKRLTQFGKTPSATLLDDITEVGEMPQDLVKLSRALTHQFIQEMSVGLIQEMHDKLLADPGASEVEFWTTYEARHRCLRIISKIGGPNEKRRAHALFHDVSTLLPDQLTQTEAQELYWQGSRYPQGFLPLVPMRLYPSSAVPAPHISFDPPLEKGVNLPPFFRTLGKTCRDILGQELMPHPRALPDELVQPEGKDMMGGEIQRAIVTKANPKLTAHTVQSLLYGAELGWTTLTGNRSSVRAILKEVRAARLSGRLAGIDDRSETEDSRVAIWVVDPRSLAEGMSSFALP</sequence>
<gene>
    <name evidence="1" type="ORF">BDN72DRAFT_757288</name>
</gene>
<proteinExistence type="predicted"/>
<evidence type="ECO:0000313" key="1">
    <source>
        <dbReference type="EMBL" id="TFK75634.1"/>
    </source>
</evidence>
<name>A0ACD3BD41_9AGAR</name>
<keyword evidence="2" id="KW-1185">Reference proteome</keyword>
<dbReference type="EMBL" id="ML208262">
    <property type="protein sequence ID" value="TFK75634.1"/>
    <property type="molecule type" value="Genomic_DNA"/>
</dbReference>
<protein>
    <submittedName>
        <fullName evidence="1">Uncharacterized protein</fullName>
    </submittedName>
</protein>
<reference evidence="1 2" key="1">
    <citation type="journal article" date="2019" name="Nat. Ecol. Evol.">
        <title>Megaphylogeny resolves global patterns of mushroom evolution.</title>
        <authorList>
            <person name="Varga T."/>
            <person name="Krizsan K."/>
            <person name="Foldi C."/>
            <person name="Dima B."/>
            <person name="Sanchez-Garcia M."/>
            <person name="Sanchez-Ramirez S."/>
            <person name="Szollosi G.J."/>
            <person name="Szarkandi J.G."/>
            <person name="Papp V."/>
            <person name="Albert L."/>
            <person name="Andreopoulos W."/>
            <person name="Angelini C."/>
            <person name="Antonin V."/>
            <person name="Barry K.W."/>
            <person name="Bougher N.L."/>
            <person name="Buchanan P."/>
            <person name="Buyck B."/>
            <person name="Bense V."/>
            <person name="Catcheside P."/>
            <person name="Chovatia M."/>
            <person name="Cooper J."/>
            <person name="Damon W."/>
            <person name="Desjardin D."/>
            <person name="Finy P."/>
            <person name="Geml J."/>
            <person name="Haridas S."/>
            <person name="Hughes K."/>
            <person name="Justo A."/>
            <person name="Karasinski D."/>
            <person name="Kautmanova I."/>
            <person name="Kiss B."/>
            <person name="Kocsube S."/>
            <person name="Kotiranta H."/>
            <person name="LaButti K.M."/>
            <person name="Lechner B.E."/>
            <person name="Liimatainen K."/>
            <person name="Lipzen A."/>
            <person name="Lukacs Z."/>
            <person name="Mihaltcheva S."/>
            <person name="Morgado L.N."/>
            <person name="Niskanen T."/>
            <person name="Noordeloos M.E."/>
            <person name="Ohm R.A."/>
            <person name="Ortiz-Santana B."/>
            <person name="Ovrebo C."/>
            <person name="Racz N."/>
            <person name="Riley R."/>
            <person name="Savchenko A."/>
            <person name="Shiryaev A."/>
            <person name="Soop K."/>
            <person name="Spirin V."/>
            <person name="Szebenyi C."/>
            <person name="Tomsovsky M."/>
            <person name="Tulloss R.E."/>
            <person name="Uehling J."/>
            <person name="Grigoriev I.V."/>
            <person name="Vagvolgyi C."/>
            <person name="Papp T."/>
            <person name="Martin F.M."/>
            <person name="Miettinen O."/>
            <person name="Hibbett D.S."/>
            <person name="Nagy L.G."/>
        </authorList>
    </citation>
    <scope>NUCLEOTIDE SEQUENCE [LARGE SCALE GENOMIC DNA]</scope>
    <source>
        <strain evidence="1 2">NL-1719</strain>
    </source>
</reference>
<dbReference type="Proteomes" id="UP000308600">
    <property type="component" value="Unassembled WGS sequence"/>
</dbReference>
<organism evidence="1 2">
    <name type="scientific">Pluteus cervinus</name>
    <dbReference type="NCBI Taxonomy" id="181527"/>
    <lineage>
        <taxon>Eukaryota</taxon>
        <taxon>Fungi</taxon>
        <taxon>Dikarya</taxon>
        <taxon>Basidiomycota</taxon>
        <taxon>Agaricomycotina</taxon>
        <taxon>Agaricomycetes</taxon>
        <taxon>Agaricomycetidae</taxon>
        <taxon>Agaricales</taxon>
        <taxon>Pluteineae</taxon>
        <taxon>Pluteaceae</taxon>
        <taxon>Pluteus</taxon>
    </lineage>
</organism>
<evidence type="ECO:0000313" key="2">
    <source>
        <dbReference type="Proteomes" id="UP000308600"/>
    </source>
</evidence>
<accession>A0ACD3BD41</accession>